<comment type="caution">
    <text evidence="2">The sequence shown here is derived from an EMBL/GenBank/DDBJ whole genome shotgun (WGS) entry which is preliminary data.</text>
</comment>
<feature type="region of interest" description="Disordered" evidence="1">
    <location>
        <begin position="48"/>
        <end position="70"/>
    </location>
</feature>
<keyword evidence="3" id="KW-1185">Reference proteome</keyword>
<accession>A0A314YS50</accession>
<organism evidence="2 3">
    <name type="scientific">Prunus yedoensis var. nudiflora</name>
    <dbReference type="NCBI Taxonomy" id="2094558"/>
    <lineage>
        <taxon>Eukaryota</taxon>
        <taxon>Viridiplantae</taxon>
        <taxon>Streptophyta</taxon>
        <taxon>Embryophyta</taxon>
        <taxon>Tracheophyta</taxon>
        <taxon>Spermatophyta</taxon>
        <taxon>Magnoliopsida</taxon>
        <taxon>eudicotyledons</taxon>
        <taxon>Gunneridae</taxon>
        <taxon>Pentapetalae</taxon>
        <taxon>rosids</taxon>
        <taxon>fabids</taxon>
        <taxon>Rosales</taxon>
        <taxon>Rosaceae</taxon>
        <taxon>Amygdaloideae</taxon>
        <taxon>Amygdaleae</taxon>
        <taxon>Prunus</taxon>
    </lineage>
</organism>
<gene>
    <name evidence="2" type="ORF">Pyn_13956</name>
</gene>
<sequence length="98" mass="11015">MTTTIPSLTKYAIFCRTSFLLNCLMILFDKCIELLELARLNEGKKEAAQHAGARAEPARAQAAEAPRHKHSSGHVALERVAISCFKTGRFLAYFWEVF</sequence>
<reference evidence="2 3" key="1">
    <citation type="submission" date="2018-02" db="EMBL/GenBank/DDBJ databases">
        <title>Draft genome of wild Prunus yedoensis var. nudiflora.</title>
        <authorList>
            <person name="Baek S."/>
            <person name="Kim J.-H."/>
            <person name="Choi K."/>
            <person name="Kim G.-B."/>
            <person name="Cho A."/>
            <person name="Jang H."/>
            <person name="Shin C.-H."/>
            <person name="Yu H.-J."/>
            <person name="Mun J.-H."/>
        </authorList>
    </citation>
    <scope>NUCLEOTIDE SEQUENCE [LARGE SCALE GENOMIC DNA]</scope>
    <source>
        <strain evidence="3">cv. Jeju island</strain>
        <tissue evidence="2">Leaf</tissue>
    </source>
</reference>
<protein>
    <submittedName>
        <fullName evidence="2">Uncharacterized protein</fullName>
    </submittedName>
</protein>
<evidence type="ECO:0000256" key="1">
    <source>
        <dbReference type="SAM" id="MobiDB-lite"/>
    </source>
</evidence>
<dbReference type="Proteomes" id="UP000250321">
    <property type="component" value="Unassembled WGS sequence"/>
</dbReference>
<evidence type="ECO:0000313" key="2">
    <source>
        <dbReference type="EMBL" id="PQQ11185.1"/>
    </source>
</evidence>
<proteinExistence type="predicted"/>
<evidence type="ECO:0000313" key="3">
    <source>
        <dbReference type="Proteomes" id="UP000250321"/>
    </source>
</evidence>
<name>A0A314YS50_PRUYE</name>
<dbReference type="AlphaFoldDB" id="A0A314YS50"/>
<dbReference type="EMBL" id="PJQY01000409">
    <property type="protein sequence ID" value="PQQ11185.1"/>
    <property type="molecule type" value="Genomic_DNA"/>
</dbReference>
<feature type="compositionally biased region" description="Low complexity" evidence="1">
    <location>
        <begin position="49"/>
        <end position="64"/>
    </location>
</feature>